<dbReference type="Proteomes" id="UP000702952">
    <property type="component" value="Unassembled WGS sequence"/>
</dbReference>
<reference evidence="1" key="1">
    <citation type="journal article" date="2020" name="Science">
        <title>Unexpected conservation and global transmission of agrobacterial virulence plasmids.</title>
        <authorList>
            <person name="Weisberg A.J."/>
            <person name="Davis E.W. 2nd"/>
            <person name="Tabima J."/>
            <person name="Belcher M.S."/>
            <person name="Miller M."/>
            <person name="Kuo C.H."/>
            <person name="Loper J.E."/>
            <person name="Grunwald N.J."/>
            <person name="Putnam M.L."/>
            <person name="Chang J.H."/>
        </authorList>
    </citation>
    <scope>NUCLEOTIDE SEQUENCE</scope>
    <source>
        <strain evidence="1">17-1853-1a</strain>
    </source>
</reference>
<dbReference type="RefSeq" id="WP_065660494.1">
    <property type="nucleotide sequence ID" value="NZ_CP123839.1"/>
</dbReference>
<name>A0AA44JAJ5_AGRTU</name>
<evidence type="ECO:0000313" key="1">
    <source>
        <dbReference type="EMBL" id="NTC30849.1"/>
    </source>
</evidence>
<gene>
    <name evidence="1" type="ORF">G6M46_22210</name>
</gene>
<comment type="caution">
    <text evidence="1">The sequence shown here is derived from an EMBL/GenBank/DDBJ whole genome shotgun (WGS) entry which is preliminary data.</text>
</comment>
<dbReference type="AlphaFoldDB" id="A0AA44JAJ5"/>
<protein>
    <submittedName>
        <fullName evidence="1">Uncharacterized protein</fullName>
    </submittedName>
</protein>
<proteinExistence type="predicted"/>
<evidence type="ECO:0000313" key="2">
    <source>
        <dbReference type="Proteomes" id="UP000702952"/>
    </source>
</evidence>
<sequence>MSGKQLGNRCNIYKVARQCGVKLFDGHLHSPTSRKPFECYCKPTVREIGTVHGEEHLKLVFMLMTGTRNNAAELYSDMIKAVSSVIIRNPELQKRSTLVNDFDRIDLGSLRRKARAMNCGIPTTHVLRVLIGIKFYQPVQGDLLDMIGEAA</sequence>
<dbReference type="EMBL" id="JAAMAY010000033">
    <property type="protein sequence ID" value="NTC30849.1"/>
    <property type="molecule type" value="Genomic_DNA"/>
</dbReference>
<accession>A0AA44JAJ5</accession>
<organism evidence="1 2">
    <name type="scientific">Agrobacterium tumefaciens</name>
    <dbReference type="NCBI Taxonomy" id="358"/>
    <lineage>
        <taxon>Bacteria</taxon>
        <taxon>Pseudomonadati</taxon>
        <taxon>Pseudomonadota</taxon>
        <taxon>Alphaproteobacteria</taxon>
        <taxon>Hyphomicrobiales</taxon>
        <taxon>Rhizobiaceae</taxon>
        <taxon>Rhizobium/Agrobacterium group</taxon>
        <taxon>Agrobacterium</taxon>
        <taxon>Agrobacterium tumefaciens complex</taxon>
    </lineage>
</organism>